<organism evidence="1 2">
    <name type="scientific">Hahella chejuensis (strain KCTC 2396)</name>
    <dbReference type="NCBI Taxonomy" id="349521"/>
    <lineage>
        <taxon>Bacteria</taxon>
        <taxon>Pseudomonadati</taxon>
        <taxon>Pseudomonadota</taxon>
        <taxon>Gammaproteobacteria</taxon>
        <taxon>Oceanospirillales</taxon>
        <taxon>Hahellaceae</taxon>
        <taxon>Hahella</taxon>
    </lineage>
</organism>
<reference evidence="1 2" key="1">
    <citation type="journal article" date="2005" name="Nucleic Acids Res.">
        <title>Genomic blueprint of Hahella chejuensis, a marine microbe producing an algicidal agent.</title>
        <authorList>
            <person name="Jeong H."/>
            <person name="Yim J.H."/>
            <person name="Lee C."/>
            <person name="Choi S.-H."/>
            <person name="Park Y.K."/>
            <person name="Yoon S.H."/>
            <person name="Hur C.-G."/>
            <person name="Kang H.-Y."/>
            <person name="Kim D."/>
            <person name="Lee H.H."/>
            <person name="Park K.H."/>
            <person name="Park S.-H."/>
            <person name="Park H.-S."/>
            <person name="Lee H.K."/>
            <person name="Oh T.K."/>
            <person name="Kim J.F."/>
        </authorList>
    </citation>
    <scope>NUCLEOTIDE SEQUENCE [LARGE SCALE GENOMIC DNA]</scope>
    <source>
        <strain evidence="1 2">KCTC 2396</strain>
    </source>
</reference>
<dbReference type="AlphaFoldDB" id="Q2SHA2"/>
<protein>
    <submittedName>
        <fullName evidence="1">Uncharacterized protein</fullName>
    </submittedName>
</protein>
<gene>
    <name evidence="1" type="ordered locus">HCH_03211</name>
</gene>
<evidence type="ECO:0000313" key="1">
    <source>
        <dbReference type="EMBL" id="ABC29972.1"/>
    </source>
</evidence>
<proteinExistence type="predicted"/>
<dbReference type="Proteomes" id="UP000000238">
    <property type="component" value="Chromosome"/>
</dbReference>
<dbReference type="HOGENOM" id="CLU_3290499_0_0_6"/>
<accession>Q2SHA2</accession>
<evidence type="ECO:0000313" key="2">
    <source>
        <dbReference type="Proteomes" id="UP000000238"/>
    </source>
</evidence>
<keyword evidence="2" id="KW-1185">Reference proteome</keyword>
<sequence>MWQGHPVWKNEQLLAAAFLYTKGSVNFWRRIIPENHTYFI</sequence>
<dbReference type="KEGG" id="hch:HCH_03211"/>
<name>Q2SHA2_HAHCH</name>
<dbReference type="EMBL" id="CP000155">
    <property type="protein sequence ID" value="ABC29972.1"/>
    <property type="molecule type" value="Genomic_DNA"/>
</dbReference>